<proteinExistence type="predicted"/>
<dbReference type="AlphaFoldDB" id="A0A2G8KPY3"/>
<evidence type="ECO:0000313" key="2">
    <source>
        <dbReference type="Proteomes" id="UP000230750"/>
    </source>
</evidence>
<name>A0A2G8KPY3_STIJA</name>
<dbReference type="Proteomes" id="UP000230750">
    <property type="component" value="Unassembled WGS sequence"/>
</dbReference>
<comment type="caution">
    <text evidence="1">The sequence shown here is derived from an EMBL/GenBank/DDBJ whole genome shotgun (WGS) entry which is preliminary data.</text>
</comment>
<evidence type="ECO:0000313" key="1">
    <source>
        <dbReference type="EMBL" id="PIK50035.1"/>
    </source>
</evidence>
<keyword evidence="2" id="KW-1185">Reference proteome</keyword>
<accession>A0A2G8KPY3</accession>
<gene>
    <name evidence="1" type="ORF">BSL78_13101</name>
</gene>
<protein>
    <submittedName>
        <fullName evidence="1">Uncharacterized protein</fullName>
    </submittedName>
</protein>
<dbReference type="EMBL" id="MRZV01000436">
    <property type="protein sequence ID" value="PIK50035.1"/>
    <property type="molecule type" value="Genomic_DNA"/>
</dbReference>
<organism evidence="1 2">
    <name type="scientific">Stichopus japonicus</name>
    <name type="common">Sea cucumber</name>
    <dbReference type="NCBI Taxonomy" id="307972"/>
    <lineage>
        <taxon>Eukaryota</taxon>
        <taxon>Metazoa</taxon>
        <taxon>Echinodermata</taxon>
        <taxon>Eleutherozoa</taxon>
        <taxon>Echinozoa</taxon>
        <taxon>Holothuroidea</taxon>
        <taxon>Aspidochirotacea</taxon>
        <taxon>Aspidochirotida</taxon>
        <taxon>Stichopodidae</taxon>
        <taxon>Apostichopus</taxon>
    </lineage>
</organism>
<sequence>MRRFDLFVIDRLLPSRLPKQWLSWFKMSLELLFTSPVGLVLKSSVMPSIPSDCLISYRTPNMAYYTLPSSYTLVVLRVSFGRPTPPCLTSKRAACTLYPSPTITTSPLISTKSLSF</sequence>
<reference evidence="1 2" key="1">
    <citation type="journal article" date="2017" name="PLoS Biol.">
        <title>The sea cucumber genome provides insights into morphological evolution and visceral regeneration.</title>
        <authorList>
            <person name="Zhang X."/>
            <person name="Sun L."/>
            <person name="Yuan J."/>
            <person name="Sun Y."/>
            <person name="Gao Y."/>
            <person name="Zhang L."/>
            <person name="Li S."/>
            <person name="Dai H."/>
            <person name="Hamel J.F."/>
            <person name="Liu C."/>
            <person name="Yu Y."/>
            <person name="Liu S."/>
            <person name="Lin W."/>
            <person name="Guo K."/>
            <person name="Jin S."/>
            <person name="Xu P."/>
            <person name="Storey K.B."/>
            <person name="Huan P."/>
            <person name="Zhang T."/>
            <person name="Zhou Y."/>
            <person name="Zhang J."/>
            <person name="Lin C."/>
            <person name="Li X."/>
            <person name="Xing L."/>
            <person name="Huo D."/>
            <person name="Sun M."/>
            <person name="Wang L."/>
            <person name="Mercier A."/>
            <person name="Li F."/>
            <person name="Yang H."/>
            <person name="Xiang J."/>
        </authorList>
    </citation>
    <scope>NUCLEOTIDE SEQUENCE [LARGE SCALE GENOMIC DNA]</scope>
    <source>
        <strain evidence="1">Shaxun</strain>
        <tissue evidence="1">Muscle</tissue>
    </source>
</reference>